<proteinExistence type="predicted"/>
<organism evidence="1 2">
    <name type="scientific">Octopus vulgaris</name>
    <name type="common">Common octopus</name>
    <dbReference type="NCBI Taxonomy" id="6645"/>
    <lineage>
        <taxon>Eukaryota</taxon>
        <taxon>Metazoa</taxon>
        <taxon>Spiralia</taxon>
        <taxon>Lophotrochozoa</taxon>
        <taxon>Mollusca</taxon>
        <taxon>Cephalopoda</taxon>
        <taxon>Coleoidea</taxon>
        <taxon>Octopodiformes</taxon>
        <taxon>Octopoda</taxon>
        <taxon>Incirrata</taxon>
        <taxon>Octopodidae</taxon>
        <taxon>Octopus</taxon>
    </lineage>
</organism>
<evidence type="ECO:0000313" key="1">
    <source>
        <dbReference type="EMBL" id="CAI9729495.1"/>
    </source>
</evidence>
<accession>A0AA36B7X1</accession>
<dbReference type="AlphaFoldDB" id="A0AA36B7X1"/>
<keyword evidence="2" id="KW-1185">Reference proteome</keyword>
<reference evidence="1" key="1">
    <citation type="submission" date="2023-08" db="EMBL/GenBank/DDBJ databases">
        <authorList>
            <person name="Alioto T."/>
            <person name="Alioto T."/>
            <person name="Gomez Garrido J."/>
        </authorList>
    </citation>
    <scope>NUCLEOTIDE SEQUENCE</scope>
</reference>
<protein>
    <submittedName>
        <fullName evidence="1">Uncharacterized protein</fullName>
    </submittedName>
</protein>
<sequence>MGAINGDKKLQKDGSKQFKRFVCQVQDGYPKQKKTVNDENWNRVWKGAEFAECEPHLSNTGAAGYDNMGMIAIIVNVIYIRFIVREIQAILIEKALYEVMYYNIKLCAPVRNYTMDVVAKCYRVSLDVIEK</sequence>
<name>A0AA36B7X1_OCTVU</name>
<evidence type="ECO:0000313" key="2">
    <source>
        <dbReference type="Proteomes" id="UP001162480"/>
    </source>
</evidence>
<gene>
    <name evidence="1" type="ORF">OCTVUL_1B026387</name>
</gene>
<dbReference type="Proteomes" id="UP001162480">
    <property type="component" value="Chromosome 10"/>
</dbReference>
<dbReference type="EMBL" id="OX597823">
    <property type="protein sequence ID" value="CAI9729495.1"/>
    <property type="molecule type" value="Genomic_DNA"/>
</dbReference>